<keyword evidence="3" id="KW-1185">Reference proteome</keyword>
<evidence type="ECO:0000313" key="2">
    <source>
        <dbReference type="EMBL" id="OEU06236.1"/>
    </source>
</evidence>
<dbReference type="KEGG" id="fcy:FRACYDRAFT_255602"/>
<dbReference type="AlphaFoldDB" id="A0A1E7EK21"/>
<dbReference type="Proteomes" id="UP000095751">
    <property type="component" value="Unassembled WGS sequence"/>
</dbReference>
<proteinExistence type="predicted"/>
<protein>
    <submittedName>
        <fullName evidence="2">Uncharacterized protein</fullName>
    </submittedName>
</protein>
<gene>
    <name evidence="2" type="ORF">FRACYDRAFT_255602</name>
</gene>
<dbReference type="InParanoid" id="A0A1E7EK21"/>
<feature type="region of interest" description="Disordered" evidence="1">
    <location>
        <begin position="383"/>
        <end position="418"/>
    </location>
</feature>
<name>A0A1E7EK21_9STRA</name>
<evidence type="ECO:0000256" key="1">
    <source>
        <dbReference type="SAM" id="MobiDB-lite"/>
    </source>
</evidence>
<evidence type="ECO:0000313" key="3">
    <source>
        <dbReference type="Proteomes" id="UP000095751"/>
    </source>
</evidence>
<reference evidence="2 3" key="1">
    <citation type="submission" date="2016-09" db="EMBL/GenBank/DDBJ databases">
        <title>Extensive genetic diversity and differential bi-allelic expression allows diatom success in the polar Southern Ocean.</title>
        <authorList>
            <consortium name="DOE Joint Genome Institute"/>
            <person name="Mock T."/>
            <person name="Otillar R.P."/>
            <person name="Strauss J."/>
            <person name="Dupont C."/>
            <person name="Frickenhaus S."/>
            <person name="Maumus F."/>
            <person name="Mcmullan M."/>
            <person name="Sanges R."/>
            <person name="Schmutz J."/>
            <person name="Toseland A."/>
            <person name="Valas R."/>
            <person name="Veluchamy A."/>
            <person name="Ward B.J."/>
            <person name="Allen A."/>
            <person name="Barry K."/>
            <person name="Falciatore A."/>
            <person name="Ferrante M."/>
            <person name="Fortunato A.E."/>
            <person name="Gloeckner G."/>
            <person name="Gruber A."/>
            <person name="Hipkin R."/>
            <person name="Janech M."/>
            <person name="Kroth P."/>
            <person name="Leese F."/>
            <person name="Lindquist E."/>
            <person name="Lyon B.R."/>
            <person name="Martin J."/>
            <person name="Mayer C."/>
            <person name="Parker M."/>
            <person name="Quesneville H."/>
            <person name="Raymond J."/>
            <person name="Uhlig C."/>
            <person name="Valentin K.U."/>
            <person name="Worden A.Z."/>
            <person name="Armbrust E.V."/>
            <person name="Bowler C."/>
            <person name="Green B."/>
            <person name="Moulton V."/>
            <person name="Van Oosterhout C."/>
            <person name="Grigoriev I."/>
        </authorList>
    </citation>
    <scope>NUCLEOTIDE SEQUENCE [LARGE SCALE GENOMIC DNA]</scope>
    <source>
        <strain evidence="2 3">CCMP1102</strain>
    </source>
</reference>
<accession>A0A1E7EK21</accession>
<dbReference type="EMBL" id="KV784419">
    <property type="protein sequence ID" value="OEU06236.1"/>
    <property type="molecule type" value="Genomic_DNA"/>
</dbReference>
<organism evidence="2 3">
    <name type="scientific">Fragilariopsis cylindrus CCMP1102</name>
    <dbReference type="NCBI Taxonomy" id="635003"/>
    <lineage>
        <taxon>Eukaryota</taxon>
        <taxon>Sar</taxon>
        <taxon>Stramenopiles</taxon>
        <taxon>Ochrophyta</taxon>
        <taxon>Bacillariophyta</taxon>
        <taxon>Bacillariophyceae</taxon>
        <taxon>Bacillariophycidae</taxon>
        <taxon>Bacillariales</taxon>
        <taxon>Bacillariaceae</taxon>
        <taxon>Fragilariopsis</taxon>
    </lineage>
</organism>
<sequence>MDANIENNNEDEQQIEQERIAAAAAAAARTKRLELISVLQGFDEIPSQSKNKTDELVDHFLTELGNDVHEMLSTTNNTDWRNDDRGLDSDKDTEAEVEAIIRFFPHALSRNTYIRWRCHVKAVSFIPVFAKVAIELGLFEEQYRGGLLCNDIYEDNVLQQLMHNCGPEHPDGDDKCLQVLFELRGMGLLKKEDIQSYDLLNELCGQYYFFAEKRLRFLVEWDPNALLHPTEDGCLPIHCAAENSHANSRVGAKINFSIQRFQLIFEYGIRYFPKKTGLSLLFKKTNYDSTTWKYLLFKKTDYDRTSWTPFQCACQEFGKEKVMKIIEDTIVRYSDTPINITEALLTAAIDEKIHLDCVYFLLRRQPDMLQKLLSSASMTTIARPNRNIDDNDGGDDGNDGVSNNNLLVTGTIKKRKRE</sequence>